<name>A0A8R7K1N0_TRIUA</name>
<organism evidence="2 3">
    <name type="scientific">Triticum urartu</name>
    <name type="common">Red wild einkorn</name>
    <name type="synonym">Crithodium urartu</name>
    <dbReference type="NCBI Taxonomy" id="4572"/>
    <lineage>
        <taxon>Eukaryota</taxon>
        <taxon>Viridiplantae</taxon>
        <taxon>Streptophyta</taxon>
        <taxon>Embryophyta</taxon>
        <taxon>Tracheophyta</taxon>
        <taxon>Spermatophyta</taxon>
        <taxon>Magnoliopsida</taxon>
        <taxon>Liliopsida</taxon>
        <taxon>Poales</taxon>
        <taxon>Poaceae</taxon>
        <taxon>BOP clade</taxon>
        <taxon>Pooideae</taxon>
        <taxon>Triticodae</taxon>
        <taxon>Triticeae</taxon>
        <taxon>Triticinae</taxon>
        <taxon>Triticum</taxon>
    </lineage>
</organism>
<proteinExistence type="predicted"/>
<reference evidence="2" key="3">
    <citation type="submission" date="2022-06" db="UniProtKB">
        <authorList>
            <consortium name="EnsemblPlants"/>
        </authorList>
    </citation>
    <scope>IDENTIFICATION</scope>
</reference>
<dbReference type="Gramene" id="TuG1812G0100003197.01.T01">
    <property type="protein sequence ID" value="TuG1812G0100003197.01.T01.cds366715"/>
    <property type="gene ID" value="TuG1812G0100003197.01"/>
</dbReference>
<feature type="region of interest" description="Disordered" evidence="1">
    <location>
        <begin position="1"/>
        <end position="24"/>
    </location>
</feature>
<sequence>MAHLAADGIARTSSARPAPGPSPASPYSYRLLFPAPYFSLAFLYDGLGNLVLEREILIKIWGLKKYGINLGVLSN</sequence>
<reference evidence="3" key="1">
    <citation type="journal article" date="2013" name="Nature">
        <title>Draft genome of the wheat A-genome progenitor Triticum urartu.</title>
        <authorList>
            <person name="Ling H.Q."/>
            <person name="Zhao S."/>
            <person name="Liu D."/>
            <person name="Wang J."/>
            <person name="Sun H."/>
            <person name="Zhang C."/>
            <person name="Fan H."/>
            <person name="Li D."/>
            <person name="Dong L."/>
            <person name="Tao Y."/>
            <person name="Gao C."/>
            <person name="Wu H."/>
            <person name="Li Y."/>
            <person name="Cui Y."/>
            <person name="Guo X."/>
            <person name="Zheng S."/>
            <person name="Wang B."/>
            <person name="Yu K."/>
            <person name="Liang Q."/>
            <person name="Yang W."/>
            <person name="Lou X."/>
            <person name="Chen J."/>
            <person name="Feng M."/>
            <person name="Jian J."/>
            <person name="Zhang X."/>
            <person name="Luo G."/>
            <person name="Jiang Y."/>
            <person name="Liu J."/>
            <person name="Wang Z."/>
            <person name="Sha Y."/>
            <person name="Zhang B."/>
            <person name="Wu H."/>
            <person name="Tang D."/>
            <person name="Shen Q."/>
            <person name="Xue P."/>
            <person name="Zou S."/>
            <person name="Wang X."/>
            <person name="Liu X."/>
            <person name="Wang F."/>
            <person name="Yang Y."/>
            <person name="An X."/>
            <person name="Dong Z."/>
            <person name="Zhang K."/>
            <person name="Zhang X."/>
            <person name="Luo M.C."/>
            <person name="Dvorak J."/>
            <person name="Tong Y."/>
            <person name="Wang J."/>
            <person name="Yang H."/>
            <person name="Li Z."/>
            <person name="Wang D."/>
            <person name="Zhang A."/>
            <person name="Wang J."/>
        </authorList>
    </citation>
    <scope>NUCLEOTIDE SEQUENCE</scope>
    <source>
        <strain evidence="3">cv. G1812</strain>
    </source>
</reference>
<dbReference type="Proteomes" id="UP000015106">
    <property type="component" value="Chromosome 1"/>
</dbReference>
<evidence type="ECO:0000256" key="1">
    <source>
        <dbReference type="SAM" id="MobiDB-lite"/>
    </source>
</evidence>
<reference evidence="2" key="2">
    <citation type="submission" date="2018-03" db="EMBL/GenBank/DDBJ databases">
        <title>The Triticum urartu genome reveals the dynamic nature of wheat genome evolution.</title>
        <authorList>
            <person name="Ling H."/>
            <person name="Ma B."/>
            <person name="Shi X."/>
            <person name="Liu H."/>
            <person name="Dong L."/>
            <person name="Sun H."/>
            <person name="Cao Y."/>
            <person name="Gao Q."/>
            <person name="Zheng S."/>
            <person name="Li Y."/>
            <person name="Yu Y."/>
            <person name="Du H."/>
            <person name="Qi M."/>
            <person name="Li Y."/>
            <person name="Yu H."/>
            <person name="Cui Y."/>
            <person name="Wang N."/>
            <person name="Chen C."/>
            <person name="Wu H."/>
            <person name="Zhao Y."/>
            <person name="Zhang J."/>
            <person name="Li Y."/>
            <person name="Zhou W."/>
            <person name="Zhang B."/>
            <person name="Hu W."/>
            <person name="Eijk M."/>
            <person name="Tang J."/>
            <person name="Witsenboer H."/>
            <person name="Zhao S."/>
            <person name="Li Z."/>
            <person name="Zhang A."/>
            <person name="Wang D."/>
            <person name="Liang C."/>
        </authorList>
    </citation>
    <scope>NUCLEOTIDE SEQUENCE [LARGE SCALE GENOMIC DNA]</scope>
    <source>
        <strain evidence="2">cv. G1812</strain>
    </source>
</reference>
<accession>A0A8R7K1N0</accession>
<keyword evidence="3" id="KW-1185">Reference proteome</keyword>
<evidence type="ECO:0000313" key="2">
    <source>
        <dbReference type="EnsemblPlants" id="TuG1812G0100003197.01.T01.cds366715"/>
    </source>
</evidence>
<dbReference type="AlphaFoldDB" id="A0A8R7K1N0"/>
<evidence type="ECO:0000313" key="3">
    <source>
        <dbReference type="Proteomes" id="UP000015106"/>
    </source>
</evidence>
<protein>
    <submittedName>
        <fullName evidence="2">Uncharacterized protein</fullName>
    </submittedName>
</protein>
<dbReference type="EnsemblPlants" id="TuG1812G0100003197.01.T01">
    <property type="protein sequence ID" value="TuG1812G0100003197.01.T01.cds366715"/>
    <property type="gene ID" value="TuG1812G0100003197.01"/>
</dbReference>